<dbReference type="EMBL" id="AP019835">
    <property type="protein sequence ID" value="BBM49711.1"/>
    <property type="molecule type" value="Genomic_DNA"/>
</dbReference>
<dbReference type="GO" id="GO:0019068">
    <property type="term" value="P:virion assembly"/>
    <property type="evidence" value="ECO:0007669"/>
    <property type="project" value="InterPro"/>
</dbReference>
<dbReference type="InterPro" id="IPR006429">
    <property type="entry name" value="Phage_lambda_portal"/>
</dbReference>
<dbReference type="RefSeq" id="WP_146964222.1">
    <property type="nucleotide sequence ID" value="NZ_AP019835.1"/>
</dbReference>
<sequence>MNLFDKAVGVFNPEKALKMVGAREKLKLFNQNQKIMNKGYGEHGASTRKKSLRGWFASLGGVKNDIYNYREKLVARSRDLYMGAPLANGALNTMKMNAVGSGLKLKSSIDSDIIDLSENEIEVLETKIEKEFNLWSNSKIDQTGLLNFYEIQDLVFLTTLLNGECFIHLNYFETPENPYSLKLSIIEPDRVNTPSNKMSNTSIVQGVQFDKNGRIDGYYIQEHNPNDEIMGMNQHKYVKMYGSESQLNIIHLTTSERPGQVRGVPILAPVMESLKQLDRYTNAELTSAIISSMFTIFIESTDIPQTNPGDLSNVGQKDAITNEESGTLELSSGAIVSLNKGEKATSVNPARPNAQFDPFMTAIIRQIGSSLGIPYELMIMHFTSSYSASRAALLEAWKTFRKKREWFAKNFCQLVYEEWLREAVLLGRVEINDFENDILIRKAYSNAIWSGTSQGQLDPMKEVNAAILRINAGLSTRSRETIELNGGDFEQNIKILAKEQKIVNEKGVILDGTIYTEPPNDEPEE</sequence>
<protein>
    <submittedName>
        <fullName evidence="1">Phage portal protein, lambda family</fullName>
    </submittedName>
</protein>
<dbReference type="GO" id="GO:0005198">
    <property type="term" value="F:structural molecule activity"/>
    <property type="evidence" value="ECO:0007669"/>
    <property type="project" value="InterPro"/>
</dbReference>
<dbReference type="NCBIfam" id="TIGR01539">
    <property type="entry name" value="portal_lambda"/>
    <property type="match status" value="1"/>
</dbReference>
<dbReference type="AlphaFoldDB" id="A0A510KG96"/>
<evidence type="ECO:0000313" key="2">
    <source>
        <dbReference type="Proteomes" id="UP000321501"/>
    </source>
</evidence>
<organism evidence="1 2">
    <name type="scientific">Leptotrichia wadei</name>
    <dbReference type="NCBI Taxonomy" id="157687"/>
    <lineage>
        <taxon>Bacteria</taxon>
        <taxon>Fusobacteriati</taxon>
        <taxon>Fusobacteriota</taxon>
        <taxon>Fusobacteriia</taxon>
        <taxon>Fusobacteriales</taxon>
        <taxon>Leptotrichiaceae</taxon>
        <taxon>Leptotrichia</taxon>
    </lineage>
</organism>
<gene>
    <name evidence="1" type="ORF">JMUB3934_1007</name>
</gene>
<dbReference type="Pfam" id="PF05136">
    <property type="entry name" value="Phage_portal_2"/>
    <property type="match status" value="1"/>
</dbReference>
<name>A0A510KG96_9FUSO</name>
<dbReference type="Proteomes" id="UP000321501">
    <property type="component" value="Chromosome"/>
</dbReference>
<reference evidence="1 2" key="1">
    <citation type="submission" date="2019-07" db="EMBL/GenBank/DDBJ databases">
        <title>Complete Genome Sequence of Leptotrichia wadei Strain JMUB3934.</title>
        <authorList>
            <person name="Watanabe S."/>
            <person name="Cui L."/>
        </authorList>
    </citation>
    <scope>NUCLEOTIDE SEQUENCE [LARGE SCALE GENOMIC DNA]</scope>
    <source>
        <strain evidence="1 2">JMUB3934</strain>
    </source>
</reference>
<accession>A0A510KG96</accession>
<evidence type="ECO:0000313" key="1">
    <source>
        <dbReference type="EMBL" id="BBM49711.1"/>
    </source>
</evidence>
<proteinExistence type="predicted"/>